<dbReference type="InParanoid" id="A2EXF5"/>
<dbReference type="VEuPathDB" id="TrichDB:TVAG_252960"/>
<dbReference type="InterPro" id="IPR029071">
    <property type="entry name" value="Ubiquitin-like_domsf"/>
</dbReference>
<evidence type="ECO:0000313" key="3">
    <source>
        <dbReference type="Proteomes" id="UP000001542"/>
    </source>
</evidence>
<dbReference type="Gene3D" id="3.10.20.90">
    <property type="entry name" value="Phosphatidylinositol 3-kinase Catalytic Subunit, Chain A, domain 1"/>
    <property type="match status" value="1"/>
</dbReference>
<dbReference type="PROSITE" id="PS50053">
    <property type="entry name" value="UBIQUITIN_2"/>
    <property type="match status" value="1"/>
</dbReference>
<dbReference type="SUPFAM" id="SSF54236">
    <property type="entry name" value="Ubiquitin-like"/>
    <property type="match status" value="1"/>
</dbReference>
<dbReference type="Proteomes" id="UP000001542">
    <property type="component" value="Unassembled WGS sequence"/>
</dbReference>
<feature type="domain" description="Ubiquitin-like" evidence="1">
    <location>
        <begin position="1"/>
        <end position="72"/>
    </location>
</feature>
<dbReference type="GO" id="GO:0043130">
    <property type="term" value="F:ubiquitin binding"/>
    <property type="evidence" value="ECO:0000318"/>
    <property type="project" value="GO_Central"/>
</dbReference>
<dbReference type="GO" id="GO:0031593">
    <property type="term" value="F:polyubiquitin modification-dependent protein binding"/>
    <property type="evidence" value="ECO:0000318"/>
    <property type="project" value="GO_Central"/>
</dbReference>
<dbReference type="GO" id="GO:0005829">
    <property type="term" value="C:cytosol"/>
    <property type="evidence" value="ECO:0000318"/>
    <property type="project" value="GO_Central"/>
</dbReference>
<dbReference type="VEuPathDB" id="TrichDB:TVAGG3_0193450"/>
<evidence type="ECO:0000313" key="2">
    <source>
        <dbReference type="EMBL" id="EAY02645.1"/>
    </source>
</evidence>
<proteinExistence type="predicted"/>
<dbReference type="Pfam" id="PF00240">
    <property type="entry name" value="ubiquitin"/>
    <property type="match status" value="1"/>
</dbReference>
<reference evidence="2" key="1">
    <citation type="submission" date="2006-10" db="EMBL/GenBank/DDBJ databases">
        <authorList>
            <person name="Amadeo P."/>
            <person name="Zhao Q."/>
            <person name="Wortman J."/>
            <person name="Fraser-Liggett C."/>
            <person name="Carlton J."/>
        </authorList>
    </citation>
    <scope>NUCLEOTIDE SEQUENCE</scope>
    <source>
        <strain evidence="2">G3</strain>
    </source>
</reference>
<reference evidence="2" key="2">
    <citation type="journal article" date="2007" name="Science">
        <title>Draft genome sequence of the sexually transmitted pathogen Trichomonas vaginalis.</title>
        <authorList>
            <person name="Carlton J.M."/>
            <person name="Hirt R.P."/>
            <person name="Silva J.C."/>
            <person name="Delcher A.L."/>
            <person name="Schatz M."/>
            <person name="Zhao Q."/>
            <person name="Wortman J.R."/>
            <person name="Bidwell S.L."/>
            <person name="Alsmark U.C.M."/>
            <person name="Besteiro S."/>
            <person name="Sicheritz-Ponten T."/>
            <person name="Noel C.J."/>
            <person name="Dacks J.B."/>
            <person name="Foster P.G."/>
            <person name="Simillion C."/>
            <person name="Van de Peer Y."/>
            <person name="Miranda-Saavedra D."/>
            <person name="Barton G.J."/>
            <person name="Westrop G.D."/>
            <person name="Mueller S."/>
            <person name="Dessi D."/>
            <person name="Fiori P.L."/>
            <person name="Ren Q."/>
            <person name="Paulsen I."/>
            <person name="Zhang H."/>
            <person name="Bastida-Corcuera F.D."/>
            <person name="Simoes-Barbosa A."/>
            <person name="Brown M.T."/>
            <person name="Hayes R.D."/>
            <person name="Mukherjee M."/>
            <person name="Okumura C.Y."/>
            <person name="Schneider R."/>
            <person name="Smith A.J."/>
            <person name="Vanacova S."/>
            <person name="Villalvazo M."/>
            <person name="Haas B.J."/>
            <person name="Pertea M."/>
            <person name="Feldblyum T.V."/>
            <person name="Utterback T.R."/>
            <person name="Shu C.L."/>
            <person name="Osoegawa K."/>
            <person name="de Jong P.J."/>
            <person name="Hrdy I."/>
            <person name="Horvathova L."/>
            <person name="Zubacova Z."/>
            <person name="Dolezal P."/>
            <person name="Malik S.B."/>
            <person name="Logsdon J.M. Jr."/>
            <person name="Henze K."/>
            <person name="Gupta A."/>
            <person name="Wang C.C."/>
            <person name="Dunne R.L."/>
            <person name="Upcroft J.A."/>
            <person name="Upcroft P."/>
            <person name="White O."/>
            <person name="Salzberg S.L."/>
            <person name="Tang P."/>
            <person name="Chiu C.-H."/>
            <person name="Lee Y.-S."/>
            <person name="Embley T.M."/>
            <person name="Coombs G.H."/>
            <person name="Mottram J.C."/>
            <person name="Tachezy J."/>
            <person name="Fraser-Liggett C.M."/>
            <person name="Johnson P.J."/>
        </authorList>
    </citation>
    <scope>NUCLEOTIDE SEQUENCE [LARGE SCALE GENOMIC DNA]</scope>
    <source>
        <strain evidence="2">G3</strain>
    </source>
</reference>
<dbReference type="EMBL" id="DS113529">
    <property type="protein sequence ID" value="EAY02645.1"/>
    <property type="molecule type" value="Genomic_DNA"/>
</dbReference>
<evidence type="ECO:0000259" key="1">
    <source>
        <dbReference type="PROSITE" id="PS50053"/>
    </source>
</evidence>
<dbReference type="RefSeq" id="XP_001314868.1">
    <property type="nucleotide sequence ID" value="XM_001314833.1"/>
</dbReference>
<dbReference type="InterPro" id="IPR000626">
    <property type="entry name" value="Ubiquitin-like_dom"/>
</dbReference>
<name>A2EXF5_TRIV3</name>
<dbReference type="AlphaFoldDB" id="A2EXF5"/>
<gene>
    <name evidence="2" type="ORF">TVAG_252960</name>
</gene>
<organism evidence="2 3">
    <name type="scientific">Trichomonas vaginalis (strain ATCC PRA-98 / G3)</name>
    <dbReference type="NCBI Taxonomy" id="412133"/>
    <lineage>
        <taxon>Eukaryota</taxon>
        <taxon>Metamonada</taxon>
        <taxon>Parabasalia</taxon>
        <taxon>Trichomonadida</taxon>
        <taxon>Trichomonadidae</taxon>
        <taxon>Trichomonas</taxon>
    </lineage>
</organism>
<keyword evidence="3" id="KW-1185">Reference proteome</keyword>
<dbReference type="SMART" id="SM00213">
    <property type="entry name" value="UBQ"/>
    <property type="match status" value="1"/>
</dbReference>
<sequence length="189" mass="22138">MNIRLEEMSGKSTTINVNKSQLVGDIIEENNLSFNDSFKILLIHKGKILNNEITLGYYEINEGDKIIVFRKKIVSHNTVLEESESKITDDSKQNPKKFAAKMRKMEIMERIKAEDRFFQNWESSRMLPKILNESMKIIKQREQAEETASQTIIPEKPFLSTNRLPLFDDYPLPNTQLRHRSKEIPVRIE</sequence>
<dbReference type="GO" id="GO:0070628">
    <property type="term" value="F:proteasome binding"/>
    <property type="evidence" value="ECO:0000318"/>
    <property type="project" value="GO_Central"/>
</dbReference>
<dbReference type="KEGG" id="tva:4760481"/>
<protein>
    <recommendedName>
        <fullName evidence="1">Ubiquitin-like domain-containing protein</fullName>
    </recommendedName>
</protein>
<accession>A2EXF5</accession>
<dbReference type="GO" id="GO:0005654">
    <property type="term" value="C:nucleoplasm"/>
    <property type="evidence" value="ECO:0000318"/>
    <property type="project" value="GO_Central"/>
</dbReference>
<dbReference type="SMR" id="A2EXF5"/>
<dbReference type="GO" id="GO:0043161">
    <property type="term" value="P:proteasome-mediated ubiquitin-dependent protein catabolic process"/>
    <property type="evidence" value="ECO:0000318"/>
    <property type="project" value="GO_Central"/>
</dbReference>